<dbReference type="AlphaFoldDB" id="A0A074WTI1"/>
<sequence length="537" mass="57723">MPPVTPTLSIGSLLARNVTTADGSDLGLHVVCAWPVSGQYGPGSRVLYYVLVVLCVFGKKADWIKNACLAAVLLFPAVAALHGITLAALHVDGAVDMDIYGAFQLCSLGILAAPATVKNSKTYFLDPGRNIIFLWTGLILSGLLSLAVEFFRTKTHVCKSDNGSLLSLANFDYGNTTCGLVCTEELGPFSPMRQDAANNIYVIPAPTRLTFGTVTLLCAACCIPAILTLISMWNKILEINWRSRYGVPTEKDPEEKKVKDINNLIKRFLNVIEAPIFGIAVVVILILGEINLFSNQVRYQTEPIASIGQWAPIVGTGIAMAGSLVVYLTSTSANPETDGIDSGSISNSSCHCSVRPETHNSNHSRTKSNALTHVNTQRSMASTVPADRGGRRKVAEFMHKVGDYMGTPGQSRFDNPSYRRDYHNYPTIPGQEFRDAALTNTERLYSSGRLSRSASRASSMRVAIPSSQGHALQRPRSDSIGARSVDSQDAISPTTVAGPSMTTRARRDTLEVPSPAHVSSRDALDRSTSSTGPTASG</sequence>
<proteinExistence type="predicted"/>
<feature type="compositionally biased region" description="Polar residues" evidence="1">
    <location>
        <begin position="485"/>
        <end position="503"/>
    </location>
</feature>
<feature type="transmembrane region" description="Helical" evidence="2">
    <location>
        <begin position="69"/>
        <end position="91"/>
    </location>
</feature>
<dbReference type="OrthoDB" id="3021074at2759"/>
<evidence type="ECO:0000256" key="1">
    <source>
        <dbReference type="SAM" id="MobiDB-lite"/>
    </source>
</evidence>
<feature type="transmembrane region" description="Helical" evidence="2">
    <location>
        <begin position="307"/>
        <end position="328"/>
    </location>
</feature>
<gene>
    <name evidence="3" type="ORF">M436DRAFT_82318</name>
</gene>
<keyword evidence="2" id="KW-0812">Transmembrane</keyword>
<evidence type="ECO:0000313" key="3">
    <source>
        <dbReference type="EMBL" id="KEQ73057.1"/>
    </source>
</evidence>
<protein>
    <submittedName>
        <fullName evidence="3">Uncharacterized protein</fullName>
    </submittedName>
</protein>
<keyword evidence="2" id="KW-0472">Membrane</keyword>
<keyword evidence="2" id="KW-1133">Transmembrane helix</keyword>
<accession>A0A074WTI1</accession>
<feature type="region of interest" description="Disordered" evidence="1">
    <location>
        <begin position="338"/>
        <end position="390"/>
    </location>
</feature>
<feature type="transmembrane region" description="Helical" evidence="2">
    <location>
        <begin position="268"/>
        <end position="287"/>
    </location>
</feature>
<feature type="transmembrane region" description="Helical" evidence="2">
    <location>
        <begin position="209"/>
        <end position="233"/>
    </location>
</feature>
<dbReference type="GeneID" id="25416967"/>
<organism evidence="3 4">
    <name type="scientific">Aureobasidium namibiae CBS 147.97</name>
    <dbReference type="NCBI Taxonomy" id="1043004"/>
    <lineage>
        <taxon>Eukaryota</taxon>
        <taxon>Fungi</taxon>
        <taxon>Dikarya</taxon>
        <taxon>Ascomycota</taxon>
        <taxon>Pezizomycotina</taxon>
        <taxon>Dothideomycetes</taxon>
        <taxon>Dothideomycetidae</taxon>
        <taxon>Dothideales</taxon>
        <taxon>Saccotheciaceae</taxon>
        <taxon>Aureobasidium</taxon>
    </lineage>
</organism>
<evidence type="ECO:0000256" key="2">
    <source>
        <dbReference type="SAM" id="Phobius"/>
    </source>
</evidence>
<keyword evidence="4" id="KW-1185">Reference proteome</keyword>
<feature type="compositionally biased region" description="Polar residues" evidence="1">
    <location>
        <begin position="526"/>
        <end position="537"/>
    </location>
</feature>
<feature type="compositionally biased region" description="Low complexity" evidence="1">
    <location>
        <begin position="448"/>
        <end position="461"/>
    </location>
</feature>
<feature type="transmembrane region" description="Helical" evidence="2">
    <location>
        <begin position="129"/>
        <end position="151"/>
    </location>
</feature>
<dbReference type="EMBL" id="KL584710">
    <property type="protein sequence ID" value="KEQ73057.1"/>
    <property type="molecule type" value="Genomic_DNA"/>
</dbReference>
<dbReference type="RefSeq" id="XP_013427303.1">
    <property type="nucleotide sequence ID" value="XM_013571849.1"/>
</dbReference>
<feature type="compositionally biased region" description="Polar residues" evidence="1">
    <location>
        <begin position="361"/>
        <end position="382"/>
    </location>
</feature>
<feature type="compositionally biased region" description="Low complexity" evidence="1">
    <location>
        <begin position="340"/>
        <end position="353"/>
    </location>
</feature>
<name>A0A074WTI1_9PEZI</name>
<feature type="region of interest" description="Disordered" evidence="1">
    <location>
        <begin position="448"/>
        <end position="537"/>
    </location>
</feature>
<evidence type="ECO:0000313" key="4">
    <source>
        <dbReference type="Proteomes" id="UP000027730"/>
    </source>
</evidence>
<feature type="transmembrane region" description="Helical" evidence="2">
    <location>
        <begin position="97"/>
        <end position="117"/>
    </location>
</feature>
<reference evidence="3 4" key="1">
    <citation type="journal article" date="2014" name="BMC Genomics">
        <title>Genome sequencing of four Aureobasidium pullulans varieties: biotechnological potential, stress tolerance, and description of new species.</title>
        <authorList>
            <person name="Gostin Ar C."/>
            <person name="Ohm R.A."/>
            <person name="Kogej T."/>
            <person name="Sonjak S."/>
            <person name="Turk M."/>
            <person name="Zajc J."/>
            <person name="Zalar P."/>
            <person name="Grube M."/>
            <person name="Sun H."/>
            <person name="Han J."/>
            <person name="Sharma A."/>
            <person name="Chiniquy J."/>
            <person name="Ngan C.Y."/>
            <person name="Lipzen A."/>
            <person name="Barry K."/>
            <person name="Grigoriev I.V."/>
            <person name="Gunde-Cimerman N."/>
        </authorList>
    </citation>
    <scope>NUCLEOTIDE SEQUENCE [LARGE SCALE GENOMIC DNA]</scope>
    <source>
        <strain evidence="3 4">CBS 147.97</strain>
    </source>
</reference>
<dbReference type="Proteomes" id="UP000027730">
    <property type="component" value="Unassembled WGS sequence"/>
</dbReference>
<feature type="transmembrane region" description="Helical" evidence="2">
    <location>
        <begin position="39"/>
        <end position="57"/>
    </location>
</feature>
<dbReference type="HOGENOM" id="CLU_020985_1_1_1"/>
<dbReference type="STRING" id="1043004.A0A074WTI1"/>